<dbReference type="EMBL" id="JACCCF010000001">
    <property type="protein sequence ID" value="NYE39610.1"/>
    <property type="molecule type" value="Genomic_DNA"/>
</dbReference>
<dbReference type="Proteomes" id="UP000530403">
    <property type="component" value="Unassembled WGS sequence"/>
</dbReference>
<reference evidence="2 3" key="1">
    <citation type="submission" date="2020-07" db="EMBL/GenBank/DDBJ databases">
        <title>Sequencing the genomes of 1000 actinobacteria strains.</title>
        <authorList>
            <person name="Klenk H.-P."/>
        </authorList>
    </citation>
    <scope>NUCLEOTIDE SEQUENCE [LARGE SCALE GENOMIC DNA]</scope>
    <source>
        <strain evidence="2 3">DSM 41455</strain>
    </source>
</reference>
<keyword evidence="2" id="KW-0012">Acyltransferase</keyword>
<keyword evidence="2" id="KW-0808">Transferase</keyword>
<proteinExistence type="predicted"/>
<dbReference type="GO" id="GO:0016746">
    <property type="term" value="F:acyltransferase activity"/>
    <property type="evidence" value="ECO:0007669"/>
    <property type="project" value="UniProtKB-KW"/>
</dbReference>
<name>A0A7Y9KUQ4_9ACTN</name>
<accession>A0A7Y9KUQ4</accession>
<evidence type="ECO:0000313" key="2">
    <source>
        <dbReference type="EMBL" id="NYE39610.1"/>
    </source>
</evidence>
<protein>
    <submittedName>
        <fullName evidence="2">Apolipoprotein N-acyltransferase</fullName>
    </submittedName>
</protein>
<feature type="region of interest" description="Disordered" evidence="1">
    <location>
        <begin position="76"/>
        <end position="97"/>
    </location>
</feature>
<feature type="compositionally biased region" description="Low complexity" evidence="1">
    <location>
        <begin position="76"/>
        <end position="86"/>
    </location>
</feature>
<evidence type="ECO:0000256" key="1">
    <source>
        <dbReference type="SAM" id="MobiDB-lite"/>
    </source>
</evidence>
<evidence type="ECO:0000313" key="3">
    <source>
        <dbReference type="Proteomes" id="UP000530403"/>
    </source>
</evidence>
<sequence>MVHATLTGTSAVYGPGGGEKVGAPLGTDVSAAAVFDVPLTTGTTLHVRVGDWAVYAALALPAGLGAAEGLRLLRRPAPGSPAALARTARGWPARPGR</sequence>
<keyword evidence="2" id="KW-0449">Lipoprotein</keyword>
<organism evidence="2 3">
    <name type="scientific">Streptomyces fulvorobeus</name>
    <dbReference type="NCBI Taxonomy" id="284028"/>
    <lineage>
        <taxon>Bacteria</taxon>
        <taxon>Bacillati</taxon>
        <taxon>Actinomycetota</taxon>
        <taxon>Actinomycetes</taxon>
        <taxon>Kitasatosporales</taxon>
        <taxon>Streptomycetaceae</taxon>
        <taxon>Streptomyces</taxon>
    </lineage>
</organism>
<comment type="caution">
    <text evidence="2">The sequence shown here is derived from an EMBL/GenBank/DDBJ whole genome shotgun (WGS) entry which is preliminary data.</text>
</comment>
<gene>
    <name evidence="2" type="ORF">HEB29_000621</name>
</gene>
<dbReference type="AlphaFoldDB" id="A0A7Y9KUQ4"/>